<dbReference type="InterPro" id="IPR029069">
    <property type="entry name" value="HotDog_dom_sf"/>
</dbReference>
<organism evidence="4 5">
    <name type="scientific">Flagellimonas flava</name>
    <dbReference type="NCBI Taxonomy" id="570519"/>
    <lineage>
        <taxon>Bacteria</taxon>
        <taxon>Pseudomonadati</taxon>
        <taxon>Bacteroidota</taxon>
        <taxon>Flavobacteriia</taxon>
        <taxon>Flavobacteriales</taxon>
        <taxon>Flavobacteriaceae</taxon>
        <taxon>Flagellimonas</taxon>
    </lineage>
</organism>
<dbReference type="InterPro" id="IPR050563">
    <property type="entry name" value="4-hydroxybenzoyl-CoA_TE"/>
</dbReference>
<dbReference type="Gene3D" id="3.10.129.10">
    <property type="entry name" value="Hotdog Thioesterase"/>
    <property type="match status" value="1"/>
</dbReference>
<protein>
    <submittedName>
        <fullName evidence="4">Acyl-CoA thioester hydrolase</fullName>
    </submittedName>
</protein>
<evidence type="ECO:0000259" key="3">
    <source>
        <dbReference type="Pfam" id="PF01643"/>
    </source>
</evidence>
<keyword evidence="2 4" id="KW-0378">Hydrolase</keyword>
<evidence type="ECO:0000256" key="1">
    <source>
        <dbReference type="ARBA" id="ARBA00005953"/>
    </source>
</evidence>
<sequence>MQVYTEERTVAQHDLDALNHVNNVRYVEWIQSISESHWLTATDNAARKDLVWVVKNHNITYKRSAMLGDSLEIKTFIQETKGPLSIRVVEIRNNKTQQLLVYAITEWCLLDGVSLKPKRVPEAIQKLFG</sequence>
<dbReference type="AlphaFoldDB" id="A0A1M5IB39"/>
<dbReference type="RefSeq" id="WP_073176390.1">
    <property type="nucleotide sequence ID" value="NZ_FQWL01000001.1"/>
</dbReference>
<dbReference type="PANTHER" id="PTHR31793:SF27">
    <property type="entry name" value="NOVEL THIOESTERASE SUPERFAMILY DOMAIN AND SAPOSIN A-TYPE DOMAIN CONTAINING PROTEIN (0610012H03RIK)"/>
    <property type="match status" value="1"/>
</dbReference>
<dbReference type="CDD" id="cd00586">
    <property type="entry name" value="4HBT"/>
    <property type="match status" value="1"/>
</dbReference>
<feature type="domain" description="Acyl-ACP thioesterase N-terminal hotdog" evidence="3">
    <location>
        <begin position="2"/>
        <end position="126"/>
    </location>
</feature>
<dbReference type="GO" id="GO:0006633">
    <property type="term" value="P:fatty acid biosynthetic process"/>
    <property type="evidence" value="ECO:0007669"/>
    <property type="project" value="InterPro"/>
</dbReference>
<reference evidence="5" key="1">
    <citation type="submission" date="2016-11" db="EMBL/GenBank/DDBJ databases">
        <authorList>
            <person name="Varghese N."/>
            <person name="Submissions S."/>
        </authorList>
    </citation>
    <scope>NUCLEOTIDE SEQUENCE [LARGE SCALE GENOMIC DNA]</scope>
    <source>
        <strain evidence="5">DSM 22638</strain>
    </source>
</reference>
<dbReference type="SUPFAM" id="SSF54637">
    <property type="entry name" value="Thioesterase/thiol ester dehydrase-isomerase"/>
    <property type="match status" value="1"/>
</dbReference>
<dbReference type="Pfam" id="PF01643">
    <property type="entry name" value="Acyl-ACP_TE"/>
    <property type="match status" value="1"/>
</dbReference>
<dbReference type="GO" id="GO:0047617">
    <property type="term" value="F:fatty acyl-CoA hydrolase activity"/>
    <property type="evidence" value="ECO:0007669"/>
    <property type="project" value="TreeGrafter"/>
</dbReference>
<dbReference type="STRING" id="570519.SAMN04488116_0583"/>
<proteinExistence type="inferred from homology"/>
<dbReference type="PANTHER" id="PTHR31793">
    <property type="entry name" value="4-HYDROXYBENZOYL-COA THIOESTERASE FAMILY MEMBER"/>
    <property type="match status" value="1"/>
</dbReference>
<keyword evidence="5" id="KW-1185">Reference proteome</keyword>
<dbReference type="EMBL" id="FQWL01000001">
    <property type="protein sequence ID" value="SHG25445.1"/>
    <property type="molecule type" value="Genomic_DNA"/>
</dbReference>
<dbReference type="OrthoDB" id="9801517at2"/>
<evidence type="ECO:0000313" key="4">
    <source>
        <dbReference type="EMBL" id="SHG25445.1"/>
    </source>
</evidence>
<accession>A0A1M5IB39</accession>
<comment type="similarity">
    <text evidence="1">Belongs to the 4-hydroxybenzoyl-CoA thioesterase family.</text>
</comment>
<evidence type="ECO:0000256" key="2">
    <source>
        <dbReference type="ARBA" id="ARBA00022801"/>
    </source>
</evidence>
<name>A0A1M5IB39_9FLAO</name>
<evidence type="ECO:0000313" key="5">
    <source>
        <dbReference type="Proteomes" id="UP000184532"/>
    </source>
</evidence>
<dbReference type="Proteomes" id="UP000184532">
    <property type="component" value="Unassembled WGS sequence"/>
</dbReference>
<dbReference type="InterPro" id="IPR002864">
    <property type="entry name" value="Acyl-ACP_thioesterase_NHD"/>
</dbReference>
<gene>
    <name evidence="4" type="ORF">SAMN04488116_0583</name>
</gene>